<evidence type="ECO:0000256" key="5">
    <source>
        <dbReference type="ARBA" id="ARBA00023002"/>
    </source>
</evidence>
<evidence type="ECO:0000256" key="2">
    <source>
        <dbReference type="ARBA" id="ARBA00008072"/>
    </source>
</evidence>
<comment type="caution">
    <text evidence="8">The sequence shown here is derived from an EMBL/GenBank/DDBJ whole genome shotgun (WGS) entry which is preliminary data.</text>
</comment>
<keyword evidence="9" id="KW-1185">Reference proteome</keyword>
<reference evidence="8" key="1">
    <citation type="submission" date="2021-02" db="EMBL/GenBank/DDBJ databases">
        <title>Abyssanaerobacter marinus gen.nov., sp., nov, anaerobic bacterium isolated from the Onnuri vent field of Indian Ocean and suggestion of Mogibacteriaceae fam. nov., and proposal of reclassification of ambiguous this family's genus member.</title>
        <authorList>
            <person name="Kim Y.J."/>
            <person name="Yang J.-A."/>
        </authorList>
    </citation>
    <scope>NUCLEOTIDE SEQUENCE</scope>
    <source>
        <strain evidence="8">DSM 2634</strain>
    </source>
</reference>
<dbReference type="InterPro" id="IPR011032">
    <property type="entry name" value="GroES-like_sf"/>
</dbReference>
<keyword evidence="3 6" id="KW-0479">Metal-binding</keyword>
<comment type="cofactor">
    <cofactor evidence="1 6">
        <name>Zn(2+)</name>
        <dbReference type="ChEBI" id="CHEBI:29105"/>
    </cofactor>
</comment>
<dbReference type="RefSeq" id="WP_206581590.1">
    <property type="nucleotide sequence ID" value="NZ_JAFJZZ010000001.1"/>
</dbReference>
<dbReference type="InterPro" id="IPR013149">
    <property type="entry name" value="ADH-like_C"/>
</dbReference>
<dbReference type="Pfam" id="PF08240">
    <property type="entry name" value="ADH_N"/>
    <property type="match status" value="1"/>
</dbReference>
<evidence type="ECO:0000313" key="9">
    <source>
        <dbReference type="Proteomes" id="UP000664545"/>
    </source>
</evidence>
<proteinExistence type="inferred from homology"/>
<dbReference type="PANTHER" id="PTHR43161:SF9">
    <property type="entry name" value="SORBITOL DEHYDROGENASE"/>
    <property type="match status" value="1"/>
</dbReference>
<dbReference type="Gene3D" id="3.40.50.720">
    <property type="entry name" value="NAD(P)-binding Rossmann-like Domain"/>
    <property type="match status" value="1"/>
</dbReference>
<dbReference type="GO" id="GO:0016616">
    <property type="term" value="F:oxidoreductase activity, acting on the CH-OH group of donors, NAD or NADP as acceptor"/>
    <property type="evidence" value="ECO:0007669"/>
    <property type="project" value="InterPro"/>
</dbReference>
<dbReference type="Proteomes" id="UP000664545">
    <property type="component" value="Unassembled WGS sequence"/>
</dbReference>
<keyword evidence="4 6" id="KW-0862">Zinc</keyword>
<dbReference type="PANTHER" id="PTHR43161">
    <property type="entry name" value="SORBITOL DEHYDROGENASE"/>
    <property type="match status" value="1"/>
</dbReference>
<gene>
    <name evidence="8" type="ORF">JYB65_05525</name>
</gene>
<evidence type="ECO:0000313" key="8">
    <source>
        <dbReference type="EMBL" id="MBN7772818.1"/>
    </source>
</evidence>
<dbReference type="InterPro" id="IPR013154">
    <property type="entry name" value="ADH-like_N"/>
</dbReference>
<sequence length="347" mass="37418">MKNRAAYMTGLNKMEIREIPVPTIKEKEVLVKLEYVGICGSDVHYFHDGRCGDFVVEGEFILGHECAGTVVEIGPEVKNLSVGDKVALEPGITCGHCEFCKTGRYNLCPDVQFLATPPVQGCYENYIAFPENMCFKLPENMSTKEGALVEPLAVGLHAAAQGKIGLGDQVIILGAGCIGLMTLLSCKASGAADITVVDVVPKRLEYAKKLGATRVLNGKEVNVVAEIEKLTKGAGIEKVFETAGSPVTIAQTPHLVKNGGTIILVGLAAEPEIKFDFGKIMAKEARIESVFRYRNIYPKAIAAIADGIIDISGIVTHEFDFDNIQEAFECAINDKDNVVKAVIKITE</sequence>
<evidence type="ECO:0000256" key="4">
    <source>
        <dbReference type="ARBA" id="ARBA00022833"/>
    </source>
</evidence>
<name>A0A939D8T1_CLOAM</name>
<keyword evidence="5" id="KW-0560">Oxidoreductase</keyword>
<dbReference type="SUPFAM" id="SSF51735">
    <property type="entry name" value="NAD(P)-binding Rossmann-fold domains"/>
    <property type="match status" value="1"/>
</dbReference>
<comment type="similarity">
    <text evidence="2 6">Belongs to the zinc-containing alcohol dehydrogenase family.</text>
</comment>
<evidence type="ECO:0000256" key="3">
    <source>
        <dbReference type="ARBA" id="ARBA00022723"/>
    </source>
</evidence>
<dbReference type="CDD" id="cd05285">
    <property type="entry name" value="sorbitol_DH"/>
    <property type="match status" value="1"/>
</dbReference>
<evidence type="ECO:0000256" key="6">
    <source>
        <dbReference type="RuleBase" id="RU361277"/>
    </source>
</evidence>
<dbReference type="InterPro" id="IPR020843">
    <property type="entry name" value="ER"/>
</dbReference>
<protein>
    <submittedName>
        <fullName evidence="8">NAD(P)-dependent alcohol dehydrogenase</fullName>
    </submittedName>
</protein>
<dbReference type="PROSITE" id="PS00059">
    <property type="entry name" value="ADH_ZINC"/>
    <property type="match status" value="1"/>
</dbReference>
<dbReference type="AlphaFoldDB" id="A0A939D8T1"/>
<dbReference type="EMBL" id="JAFJZZ010000001">
    <property type="protein sequence ID" value="MBN7772818.1"/>
    <property type="molecule type" value="Genomic_DNA"/>
</dbReference>
<dbReference type="Pfam" id="PF00107">
    <property type="entry name" value="ADH_zinc_N"/>
    <property type="match status" value="1"/>
</dbReference>
<evidence type="ECO:0000259" key="7">
    <source>
        <dbReference type="SMART" id="SM00829"/>
    </source>
</evidence>
<dbReference type="InterPro" id="IPR002328">
    <property type="entry name" value="ADH_Zn_CS"/>
</dbReference>
<evidence type="ECO:0000256" key="1">
    <source>
        <dbReference type="ARBA" id="ARBA00001947"/>
    </source>
</evidence>
<dbReference type="InterPro" id="IPR036291">
    <property type="entry name" value="NAD(P)-bd_dom_sf"/>
</dbReference>
<dbReference type="GO" id="GO:0008270">
    <property type="term" value="F:zinc ion binding"/>
    <property type="evidence" value="ECO:0007669"/>
    <property type="project" value="InterPro"/>
</dbReference>
<dbReference type="SMART" id="SM00829">
    <property type="entry name" value="PKS_ER"/>
    <property type="match status" value="1"/>
</dbReference>
<accession>A0A939D8T1</accession>
<dbReference type="Gene3D" id="3.90.180.10">
    <property type="entry name" value="Medium-chain alcohol dehydrogenases, catalytic domain"/>
    <property type="match status" value="1"/>
</dbReference>
<dbReference type="InterPro" id="IPR045306">
    <property type="entry name" value="SDH-like"/>
</dbReference>
<organism evidence="8 9">
    <name type="scientific">Clostridium aminobutyricum</name>
    <dbReference type="NCBI Taxonomy" id="33953"/>
    <lineage>
        <taxon>Bacteria</taxon>
        <taxon>Bacillati</taxon>
        <taxon>Bacillota</taxon>
        <taxon>Clostridia</taxon>
        <taxon>Eubacteriales</taxon>
        <taxon>Clostridiaceae</taxon>
        <taxon>Clostridium</taxon>
    </lineage>
</organism>
<dbReference type="SUPFAM" id="SSF50129">
    <property type="entry name" value="GroES-like"/>
    <property type="match status" value="1"/>
</dbReference>
<feature type="domain" description="Enoyl reductase (ER)" evidence="7">
    <location>
        <begin position="10"/>
        <end position="343"/>
    </location>
</feature>